<feature type="compositionally biased region" description="Polar residues" evidence="1">
    <location>
        <begin position="66"/>
        <end position="75"/>
    </location>
</feature>
<reference evidence="2 3" key="1">
    <citation type="submission" date="2016-10" db="EMBL/GenBank/DDBJ databases">
        <title>Draft genome sequence of Coniochaeta ligniaria NRRL30616, a lignocellulolytic fungus for bioabatement of inhibitors in plant biomass hydrolysates.</title>
        <authorList>
            <consortium name="DOE Joint Genome Institute"/>
            <person name="Jimenez D.J."/>
            <person name="Hector R.E."/>
            <person name="Riley R."/>
            <person name="Sun H."/>
            <person name="Grigoriev I.V."/>
            <person name="Van Elsas J.D."/>
            <person name="Nichols N.N."/>
        </authorList>
    </citation>
    <scope>NUCLEOTIDE SEQUENCE [LARGE SCALE GENOMIC DNA]</scope>
    <source>
        <strain evidence="2 3">NRRL 30616</strain>
    </source>
</reference>
<feature type="region of interest" description="Disordered" evidence="1">
    <location>
        <begin position="66"/>
        <end position="107"/>
    </location>
</feature>
<feature type="region of interest" description="Disordered" evidence="1">
    <location>
        <begin position="198"/>
        <end position="228"/>
    </location>
</feature>
<name>A0A1J7J612_9PEZI</name>
<protein>
    <submittedName>
        <fullName evidence="2">Uncharacterized protein</fullName>
    </submittedName>
</protein>
<feature type="compositionally biased region" description="Basic and acidic residues" evidence="1">
    <location>
        <begin position="79"/>
        <end position="103"/>
    </location>
</feature>
<dbReference type="AlphaFoldDB" id="A0A1J7J612"/>
<evidence type="ECO:0000313" key="3">
    <source>
        <dbReference type="Proteomes" id="UP000182658"/>
    </source>
</evidence>
<feature type="region of interest" description="Disordered" evidence="1">
    <location>
        <begin position="292"/>
        <end position="311"/>
    </location>
</feature>
<feature type="region of interest" description="Disordered" evidence="1">
    <location>
        <begin position="387"/>
        <end position="409"/>
    </location>
</feature>
<sequence>MQFTLYLYTIHHAFLLVRTRRTRYTPQPLPLDLFRQPASIPHNPTFISPYLHQLLEHHRQPICRQISNKMAPTTRSNKRKADDAAHEDAAPKRRRRAPEDRNYHGRPINIPRRHMVTRGVHAEFPHVQLNPGLPYTGRLQDHPRPIRPVHQCAPFDWTAQYRNLEDAPDPSNGTHYQRGPPLTAAHNAALLQSATLDFRPLDPNSPTAQRPPPTWRPVQDGPQSHPITHILYGNLTSAAQARPGELVVNTPLQNATTAHRIGTPQRNILLSTALVTTPLADSHPLLLRADHGAPGPPQGPGLGHHPARLDTHPHLSADHPLLALAGLGRRLPQAVDADGVVVARSAFEGQPARVVEAGLARRLGGNMWGERRGRIEVWRTARDFVDGEVDGEVGGDGGDGDGEGDGAAN</sequence>
<keyword evidence="3" id="KW-1185">Reference proteome</keyword>
<evidence type="ECO:0000313" key="2">
    <source>
        <dbReference type="EMBL" id="OIW24588.1"/>
    </source>
</evidence>
<accession>A0A1J7J612</accession>
<proteinExistence type="predicted"/>
<dbReference type="EMBL" id="KV875103">
    <property type="protein sequence ID" value="OIW24588.1"/>
    <property type="molecule type" value="Genomic_DNA"/>
</dbReference>
<evidence type="ECO:0000256" key="1">
    <source>
        <dbReference type="SAM" id="MobiDB-lite"/>
    </source>
</evidence>
<dbReference type="Proteomes" id="UP000182658">
    <property type="component" value="Unassembled WGS sequence"/>
</dbReference>
<organism evidence="2 3">
    <name type="scientific">Coniochaeta ligniaria NRRL 30616</name>
    <dbReference type="NCBI Taxonomy" id="1408157"/>
    <lineage>
        <taxon>Eukaryota</taxon>
        <taxon>Fungi</taxon>
        <taxon>Dikarya</taxon>
        <taxon>Ascomycota</taxon>
        <taxon>Pezizomycotina</taxon>
        <taxon>Sordariomycetes</taxon>
        <taxon>Sordariomycetidae</taxon>
        <taxon>Coniochaetales</taxon>
        <taxon>Coniochaetaceae</taxon>
        <taxon>Coniochaeta</taxon>
    </lineage>
</organism>
<dbReference type="InParanoid" id="A0A1J7J612"/>
<gene>
    <name evidence="2" type="ORF">CONLIGDRAFT_691988</name>
</gene>
<dbReference type="OrthoDB" id="10504923at2759"/>